<dbReference type="InterPro" id="IPR050832">
    <property type="entry name" value="Bact_Acetyltransf"/>
</dbReference>
<dbReference type="PANTHER" id="PTHR43877">
    <property type="entry name" value="AMINOALKYLPHOSPHONATE N-ACETYLTRANSFERASE-RELATED-RELATED"/>
    <property type="match status" value="1"/>
</dbReference>
<comment type="caution">
    <text evidence="4">The sequence shown here is derived from an EMBL/GenBank/DDBJ whole genome shotgun (WGS) entry which is preliminary data.</text>
</comment>
<organism evidence="4 5">
    <name type="scientific">Arthrobacter ramosus</name>
    <dbReference type="NCBI Taxonomy" id="1672"/>
    <lineage>
        <taxon>Bacteria</taxon>
        <taxon>Bacillati</taxon>
        <taxon>Actinomycetota</taxon>
        <taxon>Actinomycetes</taxon>
        <taxon>Micrococcales</taxon>
        <taxon>Micrococcaceae</taxon>
        <taxon>Arthrobacter</taxon>
    </lineage>
</organism>
<dbReference type="Gene3D" id="3.40.630.30">
    <property type="match status" value="1"/>
</dbReference>
<keyword evidence="5" id="KW-1185">Reference proteome</keyword>
<dbReference type="GO" id="GO:0016746">
    <property type="term" value="F:acyltransferase activity"/>
    <property type="evidence" value="ECO:0007669"/>
    <property type="project" value="UniProtKB-KW"/>
</dbReference>
<evidence type="ECO:0000313" key="5">
    <source>
        <dbReference type="Proteomes" id="UP001589702"/>
    </source>
</evidence>
<dbReference type="InterPro" id="IPR000182">
    <property type="entry name" value="GNAT_dom"/>
</dbReference>
<evidence type="ECO:0000256" key="2">
    <source>
        <dbReference type="ARBA" id="ARBA00023315"/>
    </source>
</evidence>
<gene>
    <name evidence="4" type="ORF">ACFFP1_18355</name>
</gene>
<keyword evidence="2 4" id="KW-0012">Acyltransferase</keyword>
<dbReference type="EC" id="2.3.-.-" evidence="4"/>
<protein>
    <submittedName>
        <fullName evidence="4">GNAT family N-acetyltransferase</fullName>
        <ecNumber evidence="4">2.3.-.-</ecNumber>
    </submittedName>
</protein>
<reference evidence="4 5" key="1">
    <citation type="submission" date="2024-09" db="EMBL/GenBank/DDBJ databases">
        <authorList>
            <person name="Sun Q."/>
            <person name="Mori K."/>
        </authorList>
    </citation>
    <scope>NUCLEOTIDE SEQUENCE [LARGE SCALE GENOMIC DNA]</scope>
    <source>
        <strain evidence="4 5">JCM 1334</strain>
    </source>
</reference>
<sequence length="162" mass="17936">MTNADVRIRLLGPDDADALMRLAETDNLFDEDPSVAPSGALTYDAARSFLGDPTALFWLAELGGGLVGFLHCCIQRRRNAGPWAELLLMEMGTHMEWRRRGIGRSLVAVMEEWMREHGMEEVWVPANLYATGFYEKCGFAKDEGEILVKALGGVAARESMNA</sequence>
<keyword evidence="1 4" id="KW-0808">Transferase</keyword>
<name>A0ABV5Y385_ARTRM</name>
<proteinExistence type="predicted"/>
<evidence type="ECO:0000256" key="1">
    <source>
        <dbReference type="ARBA" id="ARBA00022679"/>
    </source>
</evidence>
<dbReference type="InterPro" id="IPR016181">
    <property type="entry name" value="Acyl_CoA_acyltransferase"/>
</dbReference>
<dbReference type="EMBL" id="JBHMBC010000036">
    <property type="protein sequence ID" value="MFB9821456.1"/>
    <property type="molecule type" value="Genomic_DNA"/>
</dbReference>
<dbReference type="PROSITE" id="PS51186">
    <property type="entry name" value="GNAT"/>
    <property type="match status" value="1"/>
</dbReference>
<evidence type="ECO:0000313" key="4">
    <source>
        <dbReference type="EMBL" id="MFB9821456.1"/>
    </source>
</evidence>
<accession>A0ABV5Y385</accession>
<dbReference type="Proteomes" id="UP001589702">
    <property type="component" value="Unassembled WGS sequence"/>
</dbReference>
<dbReference type="CDD" id="cd04301">
    <property type="entry name" value="NAT_SF"/>
    <property type="match status" value="1"/>
</dbReference>
<dbReference type="SUPFAM" id="SSF55729">
    <property type="entry name" value="Acyl-CoA N-acyltransferases (Nat)"/>
    <property type="match status" value="1"/>
</dbReference>
<dbReference type="RefSeq" id="WP_234752482.1">
    <property type="nucleotide sequence ID" value="NZ_BAAAWN010000001.1"/>
</dbReference>
<feature type="domain" description="N-acetyltransferase" evidence="3">
    <location>
        <begin position="6"/>
        <end position="162"/>
    </location>
</feature>
<dbReference type="Pfam" id="PF00583">
    <property type="entry name" value="Acetyltransf_1"/>
    <property type="match status" value="1"/>
</dbReference>
<evidence type="ECO:0000259" key="3">
    <source>
        <dbReference type="PROSITE" id="PS51186"/>
    </source>
</evidence>